<dbReference type="SUPFAM" id="SSF47090">
    <property type="entry name" value="PGBD-like"/>
    <property type="match status" value="2"/>
</dbReference>
<evidence type="ECO:0000256" key="1">
    <source>
        <dbReference type="SAM" id="MobiDB-lite"/>
    </source>
</evidence>
<sequence length="161" mass="18304">MTAPEFHPPALSFPPIDKRPEVRVWQQQLRDRGWHIVVDGKFGEESRRLCANFEMEHGLPDNGDVDKNTWNATWTAGSTKAPPAPDHVLKKGDKGDNVRKWQRQVNNRGWKDLKVDGDFGSQTETICKELQEFKGLPVTGKIDEDTWKEAWLEKVPVGAGM</sequence>
<feature type="domain" description="Peptidoglycan binding-like" evidence="2">
    <location>
        <begin position="19"/>
        <end position="72"/>
    </location>
</feature>
<dbReference type="EMBL" id="FNVT01000012">
    <property type="protein sequence ID" value="SEG99232.1"/>
    <property type="molecule type" value="Genomic_DNA"/>
</dbReference>
<protein>
    <submittedName>
        <fullName evidence="3">Peptidoglycan-binding (PGRP) domain of peptidoglycan hydrolases-containing protein</fullName>
    </submittedName>
</protein>
<dbReference type="InterPro" id="IPR036366">
    <property type="entry name" value="PGBDSf"/>
</dbReference>
<dbReference type="GO" id="GO:0016787">
    <property type="term" value="F:hydrolase activity"/>
    <property type="evidence" value="ECO:0007669"/>
    <property type="project" value="UniProtKB-KW"/>
</dbReference>
<dbReference type="InterPro" id="IPR036365">
    <property type="entry name" value="PGBD-like_sf"/>
</dbReference>
<dbReference type="AlphaFoldDB" id="A0A1H6EN27"/>
<proteinExistence type="predicted"/>
<keyword evidence="4" id="KW-1185">Reference proteome</keyword>
<feature type="region of interest" description="Disordered" evidence="1">
    <location>
        <begin position="76"/>
        <end position="96"/>
    </location>
</feature>
<dbReference type="Proteomes" id="UP000236732">
    <property type="component" value="Unassembled WGS sequence"/>
</dbReference>
<dbReference type="InterPro" id="IPR002477">
    <property type="entry name" value="Peptidoglycan-bd-like"/>
</dbReference>
<name>A0A1H6EN27_9ACTN</name>
<feature type="domain" description="Peptidoglycan binding-like" evidence="2">
    <location>
        <begin position="95"/>
        <end position="148"/>
    </location>
</feature>
<gene>
    <name evidence="3" type="ORF">SAMN05444920_112305</name>
</gene>
<dbReference type="Pfam" id="PF01471">
    <property type="entry name" value="PG_binding_1"/>
    <property type="match status" value="2"/>
</dbReference>
<evidence type="ECO:0000313" key="3">
    <source>
        <dbReference type="EMBL" id="SEG99232.1"/>
    </source>
</evidence>
<evidence type="ECO:0000259" key="2">
    <source>
        <dbReference type="Pfam" id="PF01471"/>
    </source>
</evidence>
<dbReference type="RefSeq" id="WP_160150511.1">
    <property type="nucleotide sequence ID" value="NZ_FNVT01000012.1"/>
</dbReference>
<accession>A0A1H6EN27</accession>
<organism evidence="3 4">
    <name type="scientific">Nonomuraea solani</name>
    <dbReference type="NCBI Taxonomy" id="1144553"/>
    <lineage>
        <taxon>Bacteria</taxon>
        <taxon>Bacillati</taxon>
        <taxon>Actinomycetota</taxon>
        <taxon>Actinomycetes</taxon>
        <taxon>Streptosporangiales</taxon>
        <taxon>Streptosporangiaceae</taxon>
        <taxon>Nonomuraea</taxon>
    </lineage>
</organism>
<dbReference type="OrthoDB" id="514320at2"/>
<reference evidence="3 4" key="1">
    <citation type="submission" date="2016-10" db="EMBL/GenBank/DDBJ databases">
        <authorList>
            <person name="de Groot N.N."/>
        </authorList>
    </citation>
    <scope>NUCLEOTIDE SEQUENCE [LARGE SCALE GENOMIC DNA]</scope>
    <source>
        <strain evidence="3 4">CGMCC 4.7037</strain>
    </source>
</reference>
<dbReference type="Gene3D" id="1.10.101.10">
    <property type="entry name" value="PGBD-like superfamily/PGBD"/>
    <property type="match status" value="2"/>
</dbReference>
<keyword evidence="3" id="KW-0378">Hydrolase</keyword>
<feature type="compositionally biased region" description="Basic and acidic residues" evidence="1">
    <location>
        <begin position="87"/>
        <end position="96"/>
    </location>
</feature>
<evidence type="ECO:0000313" key="4">
    <source>
        <dbReference type="Proteomes" id="UP000236732"/>
    </source>
</evidence>